<keyword evidence="2" id="KW-1185">Reference proteome</keyword>
<dbReference type="EMBL" id="JACGLS010000005">
    <property type="protein sequence ID" value="MBA6156949.1"/>
    <property type="molecule type" value="Genomic_DNA"/>
</dbReference>
<comment type="caution">
    <text evidence="1">The sequence shown here is derived from an EMBL/GenBank/DDBJ whole genome shotgun (WGS) entry which is preliminary data.</text>
</comment>
<dbReference type="RefSeq" id="WP_182125453.1">
    <property type="nucleotide sequence ID" value="NZ_JACGLS010000005.1"/>
</dbReference>
<sequence length="115" mass="12949">MKNYIASQNNLQQFTVSKKQVSKNKALKTSVLYNKVESSVNSSINLYKGSSPTFKSIEFDILKNAYLNDKLVIKNNIKKLSPTEIVLNITVAKKQEKKQDIICKATFGYALQKAS</sequence>
<dbReference type="AlphaFoldDB" id="A0A839ARP9"/>
<accession>A0A839ARP9</accession>
<name>A0A839ARP9_9FLAO</name>
<organism evidence="1 2">
    <name type="scientific">Tenacibaculum pelagium</name>
    <dbReference type="NCBI Taxonomy" id="2759527"/>
    <lineage>
        <taxon>Bacteria</taxon>
        <taxon>Pseudomonadati</taxon>
        <taxon>Bacteroidota</taxon>
        <taxon>Flavobacteriia</taxon>
        <taxon>Flavobacteriales</taxon>
        <taxon>Flavobacteriaceae</taxon>
        <taxon>Tenacibaculum</taxon>
    </lineage>
</organism>
<reference evidence="1 2" key="1">
    <citation type="submission" date="2020-07" db="EMBL/GenBank/DDBJ databases">
        <title>Bacterium isolated from marine sediment.</title>
        <authorList>
            <person name="Shang D."/>
            <person name="Du Z.-J."/>
        </authorList>
    </citation>
    <scope>NUCLEOTIDE SEQUENCE [LARGE SCALE GENOMIC DNA]</scope>
    <source>
        <strain evidence="1 2">S7007</strain>
    </source>
</reference>
<protein>
    <submittedName>
        <fullName evidence="1">Uncharacterized protein</fullName>
    </submittedName>
</protein>
<gene>
    <name evidence="1" type="ORF">H3Z83_10515</name>
</gene>
<evidence type="ECO:0000313" key="2">
    <source>
        <dbReference type="Proteomes" id="UP000563906"/>
    </source>
</evidence>
<dbReference type="Proteomes" id="UP000563906">
    <property type="component" value="Unassembled WGS sequence"/>
</dbReference>
<proteinExistence type="predicted"/>
<evidence type="ECO:0000313" key="1">
    <source>
        <dbReference type="EMBL" id="MBA6156949.1"/>
    </source>
</evidence>